<comment type="subcellular location">
    <subcellularLocation>
        <location evidence="1">Membrane</location>
    </subcellularLocation>
</comment>
<feature type="region of interest" description="Disordered" evidence="7">
    <location>
        <begin position="91"/>
        <end position="110"/>
    </location>
</feature>
<gene>
    <name evidence="9" type="ORF">CCUR1050_LOCUS31005</name>
</gene>
<keyword evidence="4" id="KW-1133">Transmembrane helix</keyword>
<evidence type="ECO:0000256" key="3">
    <source>
        <dbReference type="ARBA" id="ARBA00022741"/>
    </source>
</evidence>
<evidence type="ECO:0000256" key="5">
    <source>
        <dbReference type="ARBA" id="ARBA00023136"/>
    </source>
</evidence>
<evidence type="ECO:0000259" key="8">
    <source>
        <dbReference type="PROSITE" id="PS50125"/>
    </source>
</evidence>
<organism evidence="9">
    <name type="scientific">Cryptomonas curvata</name>
    <dbReference type="NCBI Taxonomy" id="233186"/>
    <lineage>
        <taxon>Eukaryota</taxon>
        <taxon>Cryptophyceae</taxon>
        <taxon>Cryptomonadales</taxon>
        <taxon>Cryptomonadaceae</taxon>
        <taxon>Cryptomonas</taxon>
    </lineage>
</organism>
<feature type="compositionally biased region" description="Basic and acidic residues" evidence="7">
    <location>
        <begin position="99"/>
        <end position="110"/>
    </location>
</feature>
<dbReference type="GO" id="GO:0000166">
    <property type="term" value="F:nucleotide binding"/>
    <property type="evidence" value="ECO:0007669"/>
    <property type="project" value="UniProtKB-KW"/>
</dbReference>
<dbReference type="PROSITE" id="PS50125">
    <property type="entry name" value="GUANYLATE_CYCLASE_2"/>
    <property type="match status" value="1"/>
</dbReference>
<evidence type="ECO:0000313" key="9">
    <source>
        <dbReference type="EMBL" id="CAD8658901.1"/>
    </source>
</evidence>
<dbReference type="GO" id="GO:0004016">
    <property type="term" value="F:adenylate cyclase activity"/>
    <property type="evidence" value="ECO:0007669"/>
    <property type="project" value="TreeGrafter"/>
</dbReference>
<keyword evidence="6" id="KW-0456">Lyase</keyword>
<dbReference type="GO" id="GO:0035556">
    <property type="term" value="P:intracellular signal transduction"/>
    <property type="evidence" value="ECO:0007669"/>
    <property type="project" value="InterPro"/>
</dbReference>
<dbReference type="GO" id="GO:0004383">
    <property type="term" value="F:guanylate cyclase activity"/>
    <property type="evidence" value="ECO:0007669"/>
    <property type="project" value="TreeGrafter"/>
</dbReference>
<keyword evidence="5" id="KW-0472">Membrane</keyword>
<dbReference type="EMBL" id="HBEZ01056435">
    <property type="protein sequence ID" value="CAD8658901.1"/>
    <property type="molecule type" value="Transcribed_RNA"/>
</dbReference>
<evidence type="ECO:0000256" key="2">
    <source>
        <dbReference type="ARBA" id="ARBA00022692"/>
    </source>
</evidence>
<dbReference type="InterPro" id="IPR050401">
    <property type="entry name" value="Cyclic_nucleotide_synthase"/>
</dbReference>
<dbReference type="AlphaFoldDB" id="A0A7S0N398"/>
<dbReference type="GO" id="GO:0005886">
    <property type="term" value="C:plasma membrane"/>
    <property type="evidence" value="ECO:0007669"/>
    <property type="project" value="TreeGrafter"/>
</dbReference>
<dbReference type="Pfam" id="PF00211">
    <property type="entry name" value="Guanylate_cyc"/>
    <property type="match status" value="1"/>
</dbReference>
<evidence type="ECO:0000256" key="4">
    <source>
        <dbReference type="ARBA" id="ARBA00022989"/>
    </source>
</evidence>
<dbReference type="PANTHER" id="PTHR11920:SF335">
    <property type="entry name" value="GUANYLATE CYCLASE"/>
    <property type="match status" value="1"/>
</dbReference>
<proteinExistence type="predicted"/>
<dbReference type="PANTHER" id="PTHR11920">
    <property type="entry name" value="GUANYLYL CYCLASE"/>
    <property type="match status" value="1"/>
</dbReference>
<dbReference type="GO" id="GO:0007168">
    <property type="term" value="P:receptor guanylyl cyclase signaling pathway"/>
    <property type="evidence" value="ECO:0007669"/>
    <property type="project" value="TreeGrafter"/>
</dbReference>
<feature type="domain" description="Guanylate cyclase" evidence="8">
    <location>
        <begin position="20"/>
        <end position="55"/>
    </location>
</feature>
<dbReference type="InterPro" id="IPR029787">
    <property type="entry name" value="Nucleotide_cyclase"/>
</dbReference>
<name>A0A7S0N398_9CRYP</name>
<dbReference type="CDD" id="cd07302">
    <property type="entry name" value="CHD"/>
    <property type="match status" value="1"/>
</dbReference>
<protein>
    <recommendedName>
        <fullName evidence="8">Guanylate cyclase domain-containing protein</fullName>
    </recommendedName>
</protein>
<evidence type="ECO:0000256" key="7">
    <source>
        <dbReference type="SAM" id="MobiDB-lite"/>
    </source>
</evidence>
<keyword evidence="2" id="KW-0812">Transmembrane</keyword>
<dbReference type="Gene3D" id="3.30.70.1230">
    <property type="entry name" value="Nucleotide cyclase"/>
    <property type="match status" value="1"/>
</dbReference>
<evidence type="ECO:0000256" key="1">
    <source>
        <dbReference type="ARBA" id="ARBA00004370"/>
    </source>
</evidence>
<reference evidence="9" key="1">
    <citation type="submission" date="2021-01" db="EMBL/GenBank/DDBJ databases">
        <authorList>
            <person name="Corre E."/>
            <person name="Pelletier E."/>
            <person name="Niang G."/>
            <person name="Scheremetjew M."/>
            <person name="Finn R."/>
            <person name="Kale V."/>
            <person name="Holt S."/>
            <person name="Cochrane G."/>
            <person name="Meng A."/>
            <person name="Brown T."/>
            <person name="Cohen L."/>
        </authorList>
    </citation>
    <scope>NUCLEOTIDE SEQUENCE</scope>
    <source>
        <strain evidence="9">CCAP979/52</strain>
    </source>
</reference>
<evidence type="ECO:0000256" key="6">
    <source>
        <dbReference type="ARBA" id="ARBA00023239"/>
    </source>
</evidence>
<dbReference type="InterPro" id="IPR001054">
    <property type="entry name" value="A/G_cyclase"/>
</dbReference>
<dbReference type="GO" id="GO:0001653">
    <property type="term" value="F:peptide receptor activity"/>
    <property type="evidence" value="ECO:0007669"/>
    <property type="project" value="TreeGrafter"/>
</dbReference>
<accession>A0A7S0N398</accession>
<keyword evidence="3" id="KW-0547">Nucleotide-binding</keyword>
<dbReference type="SUPFAM" id="SSF55073">
    <property type="entry name" value="Nucleotide cyclase"/>
    <property type="match status" value="1"/>
</dbReference>
<sequence>MQLQELAARIFRPDGKPSVVRIGIHSGPLVAGVIGRRSPKYSVFGDTVNTASRMATTQVGSNGGIQLSQDAVDQLEQGEIPDATRRRLRRRNSAVAVKGKGDMQTHIIEP</sequence>